<dbReference type="RefSeq" id="WP_247956945.1">
    <property type="nucleotide sequence ID" value="NZ_CP078077.1"/>
</dbReference>
<reference evidence="10 11" key="1">
    <citation type="submission" date="2021-06" db="EMBL/GenBank/DDBJ databases">
        <title>Genome-based taxonomic framework of Microbacterium strains isolated from marine environment, the description of four new species and reclassification of four preexisting species.</title>
        <authorList>
            <person name="Lee S.D."/>
            <person name="Kim S.-M."/>
            <person name="Byeon Y.-S."/>
            <person name="Yang H.L."/>
            <person name="Kim I.S."/>
        </authorList>
    </citation>
    <scope>NUCLEOTIDE SEQUENCE [LARGE SCALE GENOMIC DNA]</scope>
    <source>
        <strain evidence="10 11">SSW1-36</strain>
    </source>
</reference>
<dbReference type="EMBL" id="CP078077">
    <property type="protein sequence ID" value="UPL13728.1"/>
    <property type="molecule type" value="Genomic_DNA"/>
</dbReference>
<keyword evidence="5 7" id="KW-1133">Transmembrane helix</keyword>
<evidence type="ECO:0000259" key="9">
    <source>
        <dbReference type="PROSITE" id="PS50928"/>
    </source>
</evidence>
<feature type="domain" description="ABC transmembrane type-1" evidence="9">
    <location>
        <begin position="106"/>
        <end position="295"/>
    </location>
</feature>
<evidence type="ECO:0000313" key="11">
    <source>
        <dbReference type="Proteomes" id="UP000831963"/>
    </source>
</evidence>
<keyword evidence="11" id="KW-1185">Reference proteome</keyword>
<evidence type="ECO:0000313" key="10">
    <source>
        <dbReference type="EMBL" id="UPL13728.1"/>
    </source>
</evidence>
<comment type="subcellular location">
    <subcellularLocation>
        <location evidence="1 7">Cell membrane</location>
        <topology evidence="1 7">Multi-pass membrane protein</topology>
    </subcellularLocation>
</comment>
<dbReference type="InterPro" id="IPR035906">
    <property type="entry name" value="MetI-like_sf"/>
</dbReference>
<gene>
    <name evidence="10" type="ORF">KV396_04260</name>
</gene>
<keyword evidence="2 7" id="KW-0813">Transport</keyword>
<feature type="transmembrane region" description="Helical" evidence="7">
    <location>
        <begin position="216"/>
        <end position="241"/>
    </location>
</feature>
<dbReference type="InterPro" id="IPR000515">
    <property type="entry name" value="MetI-like"/>
</dbReference>
<proteinExistence type="inferred from homology"/>
<feature type="transmembrane region" description="Helical" evidence="7">
    <location>
        <begin position="141"/>
        <end position="163"/>
    </location>
</feature>
<feature type="transmembrane region" description="Helical" evidence="7">
    <location>
        <begin position="44"/>
        <end position="66"/>
    </location>
</feature>
<keyword evidence="3" id="KW-1003">Cell membrane</keyword>
<dbReference type="PROSITE" id="PS50928">
    <property type="entry name" value="ABC_TM1"/>
    <property type="match status" value="1"/>
</dbReference>
<protein>
    <submittedName>
        <fullName evidence="10">Carbohydrate ABC transporter permease</fullName>
    </submittedName>
</protein>
<organism evidence="10 11">
    <name type="scientific">Microbacterium galbinum</name>
    <dbReference type="NCBI Taxonomy" id="2851646"/>
    <lineage>
        <taxon>Bacteria</taxon>
        <taxon>Bacillati</taxon>
        <taxon>Actinomycetota</taxon>
        <taxon>Actinomycetes</taxon>
        <taxon>Micrococcales</taxon>
        <taxon>Microbacteriaceae</taxon>
        <taxon>Microbacterium</taxon>
    </lineage>
</organism>
<keyword evidence="4 7" id="KW-0812">Transmembrane</keyword>
<feature type="transmembrane region" description="Helical" evidence="7">
    <location>
        <begin position="110"/>
        <end position="129"/>
    </location>
</feature>
<dbReference type="Pfam" id="PF00528">
    <property type="entry name" value="BPD_transp_1"/>
    <property type="match status" value="1"/>
</dbReference>
<feature type="region of interest" description="Disordered" evidence="8">
    <location>
        <begin position="1"/>
        <end position="31"/>
    </location>
</feature>
<dbReference type="Gene3D" id="1.10.3720.10">
    <property type="entry name" value="MetI-like"/>
    <property type="match status" value="1"/>
</dbReference>
<evidence type="ECO:0000256" key="3">
    <source>
        <dbReference type="ARBA" id="ARBA00022475"/>
    </source>
</evidence>
<feature type="transmembrane region" description="Helical" evidence="7">
    <location>
        <begin position="175"/>
        <end position="195"/>
    </location>
</feature>
<evidence type="ECO:0000256" key="7">
    <source>
        <dbReference type="RuleBase" id="RU363032"/>
    </source>
</evidence>
<evidence type="ECO:0000256" key="5">
    <source>
        <dbReference type="ARBA" id="ARBA00022989"/>
    </source>
</evidence>
<dbReference type="CDD" id="cd06261">
    <property type="entry name" value="TM_PBP2"/>
    <property type="match status" value="1"/>
</dbReference>
<sequence>MSSATLIPTEPASDDHTRTLTVPRHRRTARPKLPGQKPFSPLRIAAFVVLALLAIGWLLPFLWAVATAFKTETDAASGDPGWIGASGPTFEAFTAILSQGNVYVWALNSLWTSVAVTLITLTISALAAYAFSRLDFTGRKWLFVVIIASIVVPPQVLIIPLFYEMLAFNLIDTHWGLILPQVVAPAMVFILKKFFDAIPIELEDAARVDGATRLRIFWSIVLPLSRPILASVAIFVFIGAWNNFLWPFLVINDTTLMTLPVGLQTVISAYGVQYAQVMAQAVLAALPLIVVFLIFQKQIVKGVATSGFGGQ</sequence>
<evidence type="ECO:0000256" key="2">
    <source>
        <dbReference type="ARBA" id="ARBA00022448"/>
    </source>
</evidence>
<dbReference type="Proteomes" id="UP000831963">
    <property type="component" value="Chromosome"/>
</dbReference>
<evidence type="ECO:0000256" key="1">
    <source>
        <dbReference type="ARBA" id="ARBA00004651"/>
    </source>
</evidence>
<evidence type="ECO:0000256" key="4">
    <source>
        <dbReference type="ARBA" id="ARBA00022692"/>
    </source>
</evidence>
<evidence type="ECO:0000256" key="6">
    <source>
        <dbReference type="ARBA" id="ARBA00023136"/>
    </source>
</evidence>
<dbReference type="SUPFAM" id="SSF161098">
    <property type="entry name" value="MetI-like"/>
    <property type="match status" value="1"/>
</dbReference>
<evidence type="ECO:0000256" key="8">
    <source>
        <dbReference type="SAM" id="MobiDB-lite"/>
    </source>
</evidence>
<name>A0ABY4ILX9_9MICO</name>
<comment type="similarity">
    <text evidence="7">Belongs to the binding-protein-dependent transport system permease family.</text>
</comment>
<dbReference type="PANTHER" id="PTHR43744">
    <property type="entry name" value="ABC TRANSPORTER PERMEASE PROTEIN MG189-RELATED-RELATED"/>
    <property type="match status" value="1"/>
</dbReference>
<accession>A0ABY4ILX9</accession>
<feature type="transmembrane region" description="Helical" evidence="7">
    <location>
        <begin position="277"/>
        <end position="295"/>
    </location>
</feature>
<dbReference type="PANTHER" id="PTHR43744:SF12">
    <property type="entry name" value="ABC TRANSPORTER PERMEASE PROTEIN MG189-RELATED"/>
    <property type="match status" value="1"/>
</dbReference>
<keyword evidence="6 7" id="KW-0472">Membrane</keyword>